<comment type="caution">
    <text evidence="2">The sequence shown here is derived from an EMBL/GenBank/DDBJ whole genome shotgun (WGS) entry which is preliminary data.</text>
</comment>
<dbReference type="Proteomes" id="UP001143391">
    <property type="component" value="Unassembled WGS sequence"/>
</dbReference>
<evidence type="ECO:0000259" key="1">
    <source>
        <dbReference type="Pfam" id="PF10099"/>
    </source>
</evidence>
<gene>
    <name evidence="2" type="ORF">NLU14_00415</name>
</gene>
<organism evidence="2 3">
    <name type="scientific">Marinobacter iranensis</name>
    <dbReference type="NCBI Taxonomy" id="2962607"/>
    <lineage>
        <taxon>Bacteria</taxon>
        <taxon>Pseudomonadati</taxon>
        <taxon>Pseudomonadota</taxon>
        <taxon>Gammaproteobacteria</taxon>
        <taxon>Pseudomonadales</taxon>
        <taxon>Marinobacteraceae</taxon>
        <taxon>Marinobacter</taxon>
    </lineage>
</organism>
<accession>A0ABT5Y566</accession>
<evidence type="ECO:0000313" key="2">
    <source>
        <dbReference type="EMBL" id="MDF0748684.1"/>
    </source>
</evidence>
<keyword evidence="3" id="KW-1185">Reference proteome</keyword>
<sequence>MTDRDDLDMLAAEFVLGTLDARERASVAMRRHSEPDLEALIVAWEQRLGPLAEEVVPVAPTPGLYKRIEQKINALEEKQARSTHDDNDRVISLHKRLRRWQWSTALASASAMMLMAVLIFQPTQEQGPQSFVAVFQENDQQPAFMLSVDLTNRQMHIRPVTAEPMQGKSYQLWIKADSLGPNPRSVGVLNENLKLDRTALRSYDPELLKEATFGISVEPEGGSPTGQPTGPAIHGYLYPTLDGESGQQL</sequence>
<evidence type="ECO:0000313" key="3">
    <source>
        <dbReference type="Proteomes" id="UP001143391"/>
    </source>
</evidence>
<feature type="domain" description="Anti-sigma K factor RskA C-terminal" evidence="1">
    <location>
        <begin position="107"/>
        <end position="231"/>
    </location>
</feature>
<dbReference type="EMBL" id="JANCMW010000001">
    <property type="protein sequence ID" value="MDF0748684.1"/>
    <property type="molecule type" value="Genomic_DNA"/>
</dbReference>
<reference evidence="2" key="1">
    <citation type="submission" date="2022-07" db="EMBL/GenBank/DDBJ databases">
        <title>Marinobacter iranensis a new bacterium isolate from a hipersaline lake in Iran.</title>
        <authorList>
            <person name="Mohammad A.M.A."/>
            <person name="Cristina S.-P."/>
            <person name="Antonio V."/>
        </authorList>
    </citation>
    <scope>NUCLEOTIDE SEQUENCE</scope>
    <source>
        <strain evidence="2">71-i</strain>
    </source>
</reference>
<dbReference type="PANTHER" id="PTHR37461">
    <property type="entry name" value="ANTI-SIGMA-K FACTOR RSKA"/>
    <property type="match status" value="1"/>
</dbReference>
<dbReference type="InterPro" id="IPR018764">
    <property type="entry name" value="RskA_C"/>
</dbReference>
<dbReference type="InterPro" id="IPR051474">
    <property type="entry name" value="Anti-sigma-K/W_factor"/>
</dbReference>
<dbReference type="PANTHER" id="PTHR37461:SF1">
    <property type="entry name" value="ANTI-SIGMA-K FACTOR RSKA"/>
    <property type="match status" value="1"/>
</dbReference>
<dbReference type="RefSeq" id="WP_275704176.1">
    <property type="nucleotide sequence ID" value="NZ_JANCMW010000001.1"/>
</dbReference>
<name>A0ABT5Y566_9GAMM</name>
<proteinExistence type="predicted"/>
<dbReference type="Pfam" id="PF10099">
    <property type="entry name" value="RskA_C"/>
    <property type="match status" value="1"/>
</dbReference>
<protein>
    <submittedName>
        <fullName evidence="2">Anti-sigma factor</fullName>
    </submittedName>
</protein>